<feature type="compositionally biased region" description="Polar residues" evidence="1">
    <location>
        <begin position="1"/>
        <end position="15"/>
    </location>
</feature>
<sequence>MSSFAGQHPGASSKSTEARRAKCDDCCRRSPITADIFYSLNGIKILGARMRRTCLANPFFAVYNRILLDLYLSVTTTNYNHFIWF</sequence>
<proteinExistence type="predicted"/>
<protein>
    <submittedName>
        <fullName evidence="3">Uncharacterized protein</fullName>
    </submittedName>
</protein>
<name>A0A1I7TNB4_9PELO</name>
<reference evidence="3" key="1">
    <citation type="submission" date="2016-11" db="UniProtKB">
        <authorList>
            <consortium name="WormBaseParasite"/>
        </authorList>
    </citation>
    <scope>IDENTIFICATION</scope>
</reference>
<feature type="region of interest" description="Disordered" evidence="1">
    <location>
        <begin position="1"/>
        <end position="20"/>
    </location>
</feature>
<accession>A0A1I7TNB4</accession>
<evidence type="ECO:0000313" key="2">
    <source>
        <dbReference type="Proteomes" id="UP000095282"/>
    </source>
</evidence>
<evidence type="ECO:0000313" key="3">
    <source>
        <dbReference type="WBParaSite" id="Csp11.Scaffold629.g10142.t1"/>
    </source>
</evidence>
<dbReference type="Proteomes" id="UP000095282">
    <property type="component" value="Unplaced"/>
</dbReference>
<dbReference type="AlphaFoldDB" id="A0A1I7TNB4"/>
<evidence type="ECO:0000256" key="1">
    <source>
        <dbReference type="SAM" id="MobiDB-lite"/>
    </source>
</evidence>
<organism evidence="2 3">
    <name type="scientific">Caenorhabditis tropicalis</name>
    <dbReference type="NCBI Taxonomy" id="1561998"/>
    <lineage>
        <taxon>Eukaryota</taxon>
        <taxon>Metazoa</taxon>
        <taxon>Ecdysozoa</taxon>
        <taxon>Nematoda</taxon>
        <taxon>Chromadorea</taxon>
        <taxon>Rhabditida</taxon>
        <taxon>Rhabditina</taxon>
        <taxon>Rhabditomorpha</taxon>
        <taxon>Rhabditoidea</taxon>
        <taxon>Rhabditidae</taxon>
        <taxon>Peloderinae</taxon>
        <taxon>Caenorhabditis</taxon>
    </lineage>
</organism>
<keyword evidence="2" id="KW-1185">Reference proteome</keyword>
<dbReference type="WBParaSite" id="Csp11.Scaffold629.g10142.t1">
    <property type="protein sequence ID" value="Csp11.Scaffold629.g10142.t1"/>
    <property type="gene ID" value="Csp11.Scaffold629.g10142"/>
</dbReference>